<comment type="similarity">
    <text evidence="1">Belongs to the cystatin family.</text>
</comment>
<dbReference type="GO" id="GO:0004869">
    <property type="term" value="F:cysteine-type endopeptidase inhibitor activity"/>
    <property type="evidence" value="ECO:0007669"/>
    <property type="project" value="InterPro"/>
</dbReference>
<dbReference type="InterPro" id="IPR000010">
    <property type="entry name" value="Cystatin_dom"/>
</dbReference>
<proteinExistence type="inferred from homology"/>
<evidence type="ECO:0000256" key="3">
    <source>
        <dbReference type="SAM" id="SignalP"/>
    </source>
</evidence>
<dbReference type="GO" id="GO:0031643">
    <property type="term" value="P:positive regulation of myelination"/>
    <property type="evidence" value="ECO:0007669"/>
    <property type="project" value="TreeGrafter"/>
</dbReference>
<dbReference type="GO" id="GO:0006955">
    <property type="term" value="P:immune response"/>
    <property type="evidence" value="ECO:0007669"/>
    <property type="project" value="InterPro"/>
</dbReference>
<dbReference type="PANTHER" id="PTHR47141">
    <property type="entry name" value="CYSTATIN-F"/>
    <property type="match status" value="1"/>
</dbReference>
<dbReference type="GO" id="GO:0005794">
    <property type="term" value="C:Golgi apparatus"/>
    <property type="evidence" value="ECO:0007669"/>
    <property type="project" value="TreeGrafter"/>
</dbReference>
<evidence type="ECO:0000256" key="1">
    <source>
        <dbReference type="ARBA" id="ARBA00009403"/>
    </source>
</evidence>
<name>A0AAV6Z574_ENGPU</name>
<dbReference type="EMBL" id="WNYA01002441">
    <property type="protein sequence ID" value="KAG8544267.1"/>
    <property type="molecule type" value="Genomic_DNA"/>
</dbReference>
<feature type="chain" id="PRO_5044715428" description="Cystatin domain-containing protein" evidence="3">
    <location>
        <begin position="20"/>
        <end position="151"/>
    </location>
</feature>
<evidence type="ECO:0000313" key="6">
    <source>
        <dbReference type="Proteomes" id="UP000824782"/>
    </source>
</evidence>
<evidence type="ECO:0000313" key="5">
    <source>
        <dbReference type="EMBL" id="KAG8544267.1"/>
    </source>
</evidence>
<evidence type="ECO:0000259" key="4">
    <source>
        <dbReference type="SMART" id="SM00043"/>
    </source>
</evidence>
<dbReference type="SMART" id="SM00043">
    <property type="entry name" value="CY"/>
    <property type="match status" value="1"/>
</dbReference>
<dbReference type="CDD" id="cd00042">
    <property type="entry name" value="CY"/>
    <property type="match status" value="1"/>
</dbReference>
<dbReference type="FunFam" id="3.10.450.10:FF:000004">
    <property type="entry name" value="Cystatin C"/>
    <property type="match status" value="1"/>
</dbReference>
<dbReference type="EMBL" id="WNYA01002441">
    <property type="protein sequence ID" value="KAG8544266.1"/>
    <property type="molecule type" value="Genomic_DNA"/>
</dbReference>
<dbReference type="GO" id="GO:0005770">
    <property type="term" value="C:late endosome"/>
    <property type="evidence" value="ECO:0007669"/>
    <property type="project" value="TreeGrafter"/>
</dbReference>
<sequence>MAAPWSCMILLFLAVGGTAGPLSDIRTSTVDPGFPRNASTNDPEVKKAVRITVYAYNNMSNDLYLYKELEIQKAMVQVVKGVKYLLRAKYARTICSKRTPYNLDKCDFQKEPRKGVVTCYSEVWKISWLHFEQVSVLDCSQNPAEKDDHFL</sequence>
<dbReference type="SUPFAM" id="SSF54403">
    <property type="entry name" value="Cystatin/monellin"/>
    <property type="match status" value="1"/>
</dbReference>
<dbReference type="AlphaFoldDB" id="A0AAV6Z574"/>
<gene>
    <name evidence="5" type="ORF">GDO81_022816</name>
</gene>
<dbReference type="GO" id="GO:0005783">
    <property type="term" value="C:endoplasmic reticulum"/>
    <property type="evidence" value="ECO:0007669"/>
    <property type="project" value="TreeGrafter"/>
</dbReference>
<protein>
    <recommendedName>
        <fullName evidence="4">Cystatin domain-containing protein</fullName>
    </recommendedName>
</protein>
<dbReference type="Pfam" id="PF00031">
    <property type="entry name" value="Cystatin"/>
    <property type="match status" value="1"/>
</dbReference>
<dbReference type="GO" id="GO:0005615">
    <property type="term" value="C:extracellular space"/>
    <property type="evidence" value="ECO:0007669"/>
    <property type="project" value="TreeGrafter"/>
</dbReference>
<comment type="caution">
    <text evidence="5">The sequence shown here is derived from an EMBL/GenBank/DDBJ whole genome shotgun (WGS) entry which is preliminary data.</text>
</comment>
<feature type="signal peptide" evidence="3">
    <location>
        <begin position="1"/>
        <end position="19"/>
    </location>
</feature>
<evidence type="ECO:0000256" key="2">
    <source>
        <dbReference type="ARBA" id="ARBA00023157"/>
    </source>
</evidence>
<keyword evidence="6" id="KW-1185">Reference proteome</keyword>
<feature type="domain" description="Cystatin" evidence="4">
    <location>
        <begin position="30"/>
        <end position="140"/>
    </location>
</feature>
<keyword evidence="2" id="KW-1015">Disulfide bond</keyword>
<keyword evidence="3" id="KW-0732">Signal</keyword>
<dbReference type="GO" id="GO:1903979">
    <property type="term" value="P:negative regulation of microglial cell activation"/>
    <property type="evidence" value="ECO:0007669"/>
    <property type="project" value="TreeGrafter"/>
</dbReference>
<dbReference type="InterPro" id="IPR046350">
    <property type="entry name" value="Cystatin_sf"/>
</dbReference>
<accession>A0AAV6Z574</accession>
<dbReference type="Proteomes" id="UP000824782">
    <property type="component" value="Unassembled WGS sequence"/>
</dbReference>
<organism evidence="5 6">
    <name type="scientific">Engystomops pustulosus</name>
    <name type="common">Tungara frog</name>
    <name type="synonym">Physalaemus pustulosus</name>
    <dbReference type="NCBI Taxonomy" id="76066"/>
    <lineage>
        <taxon>Eukaryota</taxon>
        <taxon>Metazoa</taxon>
        <taxon>Chordata</taxon>
        <taxon>Craniata</taxon>
        <taxon>Vertebrata</taxon>
        <taxon>Euteleostomi</taxon>
        <taxon>Amphibia</taxon>
        <taxon>Batrachia</taxon>
        <taxon>Anura</taxon>
        <taxon>Neobatrachia</taxon>
        <taxon>Hyloidea</taxon>
        <taxon>Leptodactylidae</taxon>
        <taxon>Leiuperinae</taxon>
        <taxon>Engystomops</taxon>
    </lineage>
</organism>
<reference evidence="5" key="1">
    <citation type="thesis" date="2020" institute="ProQuest LLC" country="789 East Eisenhower Parkway, Ann Arbor, MI, USA">
        <title>Comparative Genomics and Chromosome Evolution.</title>
        <authorList>
            <person name="Mudd A.B."/>
        </authorList>
    </citation>
    <scope>NUCLEOTIDE SEQUENCE</scope>
    <source>
        <strain evidence="5">237g6f4</strain>
        <tissue evidence="5">Blood</tissue>
    </source>
</reference>
<dbReference type="GO" id="GO:0005764">
    <property type="term" value="C:lysosome"/>
    <property type="evidence" value="ECO:0007669"/>
    <property type="project" value="TreeGrafter"/>
</dbReference>
<dbReference type="PANTHER" id="PTHR47141:SF1">
    <property type="entry name" value="CYSTATIN-F"/>
    <property type="match status" value="1"/>
</dbReference>
<dbReference type="Gene3D" id="3.10.450.10">
    <property type="match status" value="1"/>
</dbReference>
<dbReference type="InterPro" id="IPR042886">
    <property type="entry name" value="Cystatin-F"/>
</dbReference>